<dbReference type="EMBL" id="AWTR02000008">
    <property type="protein sequence ID" value="ETZ07719.1"/>
    <property type="molecule type" value="Genomic_DNA"/>
</dbReference>
<evidence type="ECO:0000313" key="1">
    <source>
        <dbReference type="EMBL" id="ETZ07719.1"/>
    </source>
</evidence>
<dbReference type="Proteomes" id="UP000019112">
    <property type="component" value="Unassembled WGS sequence"/>
</dbReference>
<organism evidence="1 2">
    <name type="scientific">Holospora obtusa F1</name>
    <dbReference type="NCBI Taxonomy" id="1399147"/>
    <lineage>
        <taxon>Bacteria</taxon>
        <taxon>Pseudomonadati</taxon>
        <taxon>Pseudomonadota</taxon>
        <taxon>Alphaproteobacteria</taxon>
        <taxon>Holosporales</taxon>
        <taxon>Holosporaceae</taxon>
        <taxon>Holospora</taxon>
    </lineage>
</organism>
<keyword evidence="2" id="KW-1185">Reference proteome</keyword>
<dbReference type="AlphaFoldDB" id="W6TFE8"/>
<evidence type="ECO:0000313" key="2">
    <source>
        <dbReference type="Proteomes" id="UP000019112"/>
    </source>
</evidence>
<protein>
    <submittedName>
        <fullName evidence="1">Uncharacterized protein</fullName>
    </submittedName>
</protein>
<name>W6TFE8_HOLOB</name>
<accession>W6TFE8</accession>
<sequence>MYENDQKNHFNLALDLIMNLSKSAKDNHVYGLSWSNTKNVYLGLPDHVSLKIIINPNNSLPESKTLCSIIIKRIREQEKSSGLGSLQNLLEGVSRIIKDTCEVAPTFLLSSMNFHMITGKNKILKKEKFIPYLQKFSTLTPYLEKNLINKNNNE</sequence>
<reference evidence="1 2" key="1">
    <citation type="journal article" date="2014" name="FEMS Microbiol. Lett.">
        <title>Draft genome sequences of three Holospora species (Holospora obtusa, Holospora undulata, and Holospora elegans), endonuclear symbiotic bacteria of the ciliate Paramecium caudatum.</title>
        <authorList>
            <person name="Dohra H."/>
            <person name="Tanaka K."/>
            <person name="Suzuki T."/>
            <person name="Fujishima M."/>
            <person name="Suzuki H."/>
        </authorList>
    </citation>
    <scope>NUCLEOTIDE SEQUENCE [LARGE SCALE GENOMIC DNA]</scope>
    <source>
        <strain evidence="1 2">F1</strain>
    </source>
</reference>
<proteinExistence type="predicted"/>
<gene>
    <name evidence="1" type="ORF">P618_200078</name>
</gene>
<dbReference type="RefSeq" id="WP_021828056.1">
    <property type="nucleotide sequence ID" value="NZ_AWTR02000008.1"/>
</dbReference>
<comment type="caution">
    <text evidence="1">The sequence shown here is derived from an EMBL/GenBank/DDBJ whole genome shotgun (WGS) entry which is preliminary data.</text>
</comment>